<dbReference type="GO" id="GO:0051306">
    <property type="term" value="P:mitotic sister chromatid separation"/>
    <property type="evidence" value="ECO:0007669"/>
    <property type="project" value="TreeGrafter"/>
</dbReference>
<sequence length="594" mass="67771">MDSLTAPSYDRLLLPGLDISKNWDVDLSKFLQDYIQYLSNTGQIDVNFPQAALLVQNSANIYGKKVDGLYSFIQAVLDNFNKNRKNSKNNEEDEETSQAPTADKGKRKKKTTAVEDIVFELDDDLGTHKAPDDDMFFKLDEELEPVIPESIVFNVIGYQKPKSRHPIEILDGNDEVIGNKDDFRLFRHFGIKGALCDMISPEDFEEVDDDENADTSIVSDCRENSFDDGFDDPENNSGPVPVIDNMDGNEEPPISESFCDQNARLSRPENIITINNAEQNNEENNKGGENECPGLQWETQTVVKIPSHPFVKKKVINVPKEVLEDSKKRKLSLTFENFASDSINTFIVGNMKPIVGFLYDEDFAISDSKAHLVRKSLIMSRRKKYNVIFAQQLREELDQDFPGLGDDALPDNVEVEENDEDNDNEDHDNMPLPEDLFNDPNNASHDPNKSYEDEAERALAEYRNNKRIAEVKMSDMAKRVEAWHAKILPKLQAEEKRVHFDIHSYGTRIIEKFPKNKGKNTLPFKKIVANEPPEEVARFFLSSLMLANTMNIQISKTDPRDLAIDCMDITLLTAVRHHEELDDNMRLTSEKRRC</sequence>
<feature type="region of interest" description="Disordered" evidence="4">
    <location>
        <begin position="84"/>
        <end position="109"/>
    </location>
</feature>
<evidence type="ECO:0008006" key="9">
    <source>
        <dbReference type="Google" id="ProtNLM"/>
    </source>
</evidence>
<dbReference type="Pfam" id="PF06278">
    <property type="entry name" value="CNDH2_N"/>
    <property type="match status" value="1"/>
</dbReference>
<feature type="compositionally biased region" description="Basic and acidic residues" evidence="4">
    <location>
        <begin position="446"/>
        <end position="455"/>
    </location>
</feature>
<dbReference type="AlphaFoldDB" id="A0A1B6EFB5"/>
<protein>
    <recommendedName>
        <fullName evidence="9">Condensin-2 complex subunit H2 C-terminal domain-containing protein</fullName>
    </recommendedName>
</protein>
<evidence type="ECO:0000256" key="2">
    <source>
        <dbReference type="ARBA" id="ARBA00007844"/>
    </source>
</evidence>
<dbReference type="InterPro" id="IPR031737">
    <property type="entry name" value="CNDH2_C"/>
</dbReference>
<dbReference type="GO" id="GO:0000796">
    <property type="term" value="C:condensin complex"/>
    <property type="evidence" value="ECO:0007669"/>
    <property type="project" value="TreeGrafter"/>
</dbReference>
<organism evidence="8">
    <name type="scientific">Clastoptera arizonana</name>
    <name type="common">Arizona spittle bug</name>
    <dbReference type="NCBI Taxonomy" id="38151"/>
    <lineage>
        <taxon>Eukaryota</taxon>
        <taxon>Metazoa</taxon>
        <taxon>Ecdysozoa</taxon>
        <taxon>Arthropoda</taxon>
        <taxon>Hexapoda</taxon>
        <taxon>Insecta</taxon>
        <taxon>Pterygota</taxon>
        <taxon>Neoptera</taxon>
        <taxon>Paraneoptera</taxon>
        <taxon>Hemiptera</taxon>
        <taxon>Auchenorrhyncha</taxon>
        <taxon>Cercopoidea</taxon>
        <taxon>Clastopteridae</taxon>
        <taxon>Clastoptera</taxon>
    </lineage>
</organism>
<feature type="domain" description="Condensin II complex subunit H2 N-terminal" evidence="5">
    <location>
        <begin position="9"/>
        <end position="117"/>
    </location>
</feature>
<dbReference type="InterPro" id="IPR009378">
    <property type="entry name" value="H2_N"/>
</dbReference>
<gene>
    <name evidence="7" type="ORF">g.5390</name>
    <name evidence="8" type="ORF">g.5392</name>
</gene>
<reference evidence="8" key="1">
    <citation type="submission" date="2015-12" db="EMBL/GenBank/DDBJ databases">
        <title>De novo transcriptome assembly of four potential Pierce s Disease insect vectors from Arizona vineyards.</title>
        <authorList>
            <person name="Tassone E.E."/>
        </authorList>
    </citation>
    <scope>NUCLEOTIDE SEQUENCE</scope>
</reference>
<evidence type="ECO:0000256" key="1">
    <source>
        <dbReference type="ARBA" id="ARBA00004123"/>
    </source>
</evidence>
<evidence type="ECO:0000313" key="7">
    <source>
        <dbReference type="EMBL" id="JAS35663.1"/>
    </source>
</evidence>
<dbReference type="PANTHER" id="PTHR14324">
    <property type="entry name" value="CONDENSIN-2 COMPLEX SUBUNIT H2"/>
    <property type="match status" value="1"/>
</dbReference>
<name>A0A1B6EFB5_9HEMI</name>
<evidence type="ECO:0000256" key="3">
    <source>
        <dbReference type="ARBA" id="ARBA00023242"/>
    </source>
</evidence>
<dbReference type="Pfam" id="PF16858">
    <property type="entry name" value="CNDH2_C"/>
    <property type="match status" value="1"/>
</dbReference>
<dbReference type="EMBL" id="GEDC01001635">
    <property type="protein sequence ID" value="JAS35663.1"/>
    <property type="molecule type" value="Transcribed_RNA"/>
</dbReference>
<comment type="subcellular location">
    <subcellularLocation>
        <location evidence="1">Nucleus</location>
    </subcellularLocation>
</comment>
<dbReference type="GO" id="GO:0003682">
    <property type="term" value="F:chromatin binding"/>
    <property type="evidence" value="ECO:0007669"/>
    <property type="project" value="TreeGrafter"/>
</dbReference>
<dbReference type="GO" id="GO:0005634">
    <property type="term" value="C:nucleus"/>
    <property type="evidence" value="ECO:0007669"/>
    <property type="project" value="UniProtKB-SubCell"/>
</dbReference>
<evidence type="ECO:0000259" key="5">
    <source>
        <dbReference type="Pfam" id="PF06278"/>
    </source>
</evidence>
<dbReference type="EMBL" id="GEDC01000744">
    <property type="protein sequence ID" value="JAS36554.1"/>
    <property type="molecule type" value="Transcribed_RNA"/>
</dbReference>
<feature type="domain" description="Condensin-2 complex subunit H2 C-terminal" evidence="6">
    <location>
        <begin position="450"/>
        <end position="581"/>
    </location>
</feature>
<evidence type="ECO:0000256" key="4">
    <source>
        <dbReference type="SAM" id="MobiDB-lite"/>
    </source>
</evidence>
<comment type="similarity">
    <text evidence="2">Belongs to the CND2 H2 (condensin-2 subunit 2) family.</text>
</comment>
<evidence type="ECO:0000259" key="6">
    <source>
        <dbReference type="Pfam" id="PF16858"/>
    </source>
</evidence>
<dbReference type="PANTHER" id="PTHR14324:SF3">
    <property type="entry name" value="CONDENSIN-2 COMPLEX SUBUNIT H2"/>
    <property type="match status" value="1"/>
</dbReference>
<keyword evidence="3" id="KW-0539">Nucleus</keyword>
<accession>A0A1B6EFB5</accession>
<evidence type="ECO:0000313" key="8">
    <source>
        <dbReference type="EMBL" id="JAS36554.1"/>
    </source>
</evidence>
<dbReference type="InterPro" id="IPR031739">
    <property type="entry name" value="Ncaph2"/>
</dbReference>
<dbReference type="GO" id="GO:0010032">
    <property type="term" value="P:meiotic chromosome condensation"/>
    <property type="evidence" value="ECO:0007669"/>
    <property type="project" value="TreeGrafter"/>
</dbReference>
<proteinExistence type="inferred from homology"/>
<feature type="region of interest" description="Disordered" evidence="4">
    <location>
        <begin position="416"/>
        <end position="455"/>
    </location>
</feature>
<feature type="compositionally biased region" description="Acidic residues" evidence="4">
    <location>
        <begin position="416"/>
        <end position="426"/>
    </location>
</feature>